<dbReference type="RefSeq" id="WP_345477254.1">
    <property type="nucleotide sequence ID" value="NZ_BAABLW010000007.1"/>
</dbReference>
<dbReference type="EMBL" id="BAABLW010000007">
    <property type="protein sequence ID" value="GAA4918655.1"/>
    <property type="molecule type" value="Genomic_DNA"/>
</dbReference>
<evidence type="ECO:0008006" key="4">
    <source>
        <dbReference type="Google" id="ProtNLM"/>
    </source>
</evidence>
<dbReference type="SUPFAM" id="SSF52540">
    <property type="entry name" value="P-loop containing nucleoside triphosphate hydrolases"/>
    <property type="match status" value="1"/>
</dbReference>
<name>A0ABP9FVX1_9MICC</name>
<keyword evidence="3" id="KW-1185">Reference proteome</keyword>
<accession>A0ABP9FVX1</accession>
<feature type="region of interest" description="Disordered" evidence="1">
    <location>
        <begin position="1"/>
        <end position="23"/>
    </location>
</feature>
<dbReference type="Gene3D" id="3.40.50.300">
    <property type="entry name" value="P-loop containing nucleotide triphosphate hydrolases"/>
    <property type="match status" value="1"/>
</dbReference>
<reference evidence="3" key="1">
    <citation type="journal article" date="2019" name="Int. J. Syst. Evol. Microbiol.">
        <title>The Global Catalogue of Microorganisms (GCM) 10K type strain sequencing project: providing services to taxonomists for standard genome sequencing and annotation.</title>
        <authorList>
            <consortium name="The Broad Institute Genomics Platform"/>
            <consortium name="The Broad Institute Genome Sequencing Center for Infectious Disease"/>
            <person name="Wu L."/>
            <person name="Ma J."/>
        </authorList>
    </citation>
    <scope>NUCLEOTIDE SEQUENCE [LARGE SCALE GENOMIC DNA]</scope>
    <source>
        <strain evidence="3">JCM 19129</strain>
    </source>
</reference>
<protein>
    <recommendedName>
        <fullName evidence="4">CobQ/CobB/MinD/ParA nucleotide binding domain-containing protein</fullName>
    </recommendedName>
</protein>
<dbReference type="Proteomes" id="UP001500368">
    <property type="component" value="Unassembled WGS sequence"/>
</dbReference>
<evidence type="ECO:0000313" key="3">
    <source>
        <dbReference type="Proteomes" id="UP001500368"/>
    </source>
</evidence>
<comment type="caution">
    <text evidence="2">The sequence shown here is derived from an EMBL/GenBank/DDBJ whole genome shotgun (WGS) entry which is preliminary data.</text>
</comment>
<organism evidence="2 3">
    <name type="scientific">Nesterenkonia rhizosphaerae</name>
    <dbReference type="NCBI Taxonomy" id="1348272"/>
    <lineage>
        <taxon>Bacteria</taxon>
        <taxon>Bacillati</taxon>
        <taxon>Actinomycetota</taxon>
        <taxon>Actinomycetes</taxon>
        <taxon>Micrococcales</taxon>
        <taxon>Micrococcaceae</taxon>
        <taxon>Nesterenkonia</taxon>
    </lineage>
</organism>
<sequence length="402" mass="42343">MTRAQPAERTSPSPADEAAAGDEPRLLLVTTDDQLRDEIALISAVIGARLECSSQWPAPGGPRPEAPLKARGSQPVRPVAVLCSPEAAATAPTHEPVLLVGRAAGNLWEAAAEHPQLTPVPLPAAEAWLSEYLSSRITEQHRAPVVAMAGVFGGVGCTTIAYLCAAELAVREVVPLLLDACSGPGSGIFELVPENSGIRSRRRAGNRRRSGSAADPAAELSGQLDWQLLSQTEGRLSPAHLRTGLPVWEGIAVLTGRTPAPGAQAVLAAADAGRRSFDAVLIDAGHRPETILGLTDYLDHLFLITPPCPRGAASARELISQLHRQPGRQPEISVVTNGRAATGWDSAQMQQATGVPVIADVAEQRWLRRSDDLSTAYEMLRSSRGAALIGRLLETSGVTSAH</sequence>
<gene>
    <name evidence="2" type="ORF">GCM10025790_12950</name>
</gene>
<proteinExistence type="predicted"/>
<evidence type="ECO:0000256" key="1">
    <source>
        <dbReference type="SAM" id="MobiDB-lite"/>
    </source>
</evidence>
<dbReference type="InterPro" id="IPR027417">
    <property type="entry name" value="P-loop_NTPase"/>
</dbReference>
<evidence type="ECO:0000313" key="2">
    <source>
        <dbReference type="EMBL" id="GAA4918655.1"/>
    </source>
</evidence>